<evidence type="ECO:0000313" key="2">
    <source>
        <dbReference type="EMBL" id="KAF2251718.1"/>
    </source>
</evidence>
<keyword evidence="3" id="KW-1185">Reference proteome</keyword>
<reference evidence="2" key="1">
    <citation type="journal article" date="2020" name="Stud. Mycol.">
        <title>101 Dothideomycetes genomes: a test case for predicting lifestyles and emergence of pathogens.</title>
        <authorList>
            <person name="Haridas S."/>
            <person name="Albert R."/>
            <person name="Binder M."/>
            <person name="Bloem J."/>
            <person name="Labutti K."/>
            <person name="Salamov A."/>
            <person name="Andreopoulos B."/>
            <person name="Baker S."/>
            <person name="Barry K."/>
            <person name="Bills G."/>
            <person name="Bluhm B."/>
            <person name="Cannon C."/>
            <person name="Castanera R."/>
            <person name="Culley D."/>
            <person name="Daum C."/>
            <person name="Ezra D."/>
            <person name="Gonzalez J."/>
            <person name="Henrissat B."/>
            <person name="Kuo A."/>
            <person name="Liang C."/>
            <person name="Lipzen A."/>
            <person name="Lutzoni F."/>
            <person name="Magnuson J."/>
            <person name="Mondo S."/>
            <person name="Nolan M."/>
            <person name="Ohm R."/>
            <person name="Pangilinan J."/>
            <person name="Park H.-J."/>
            <person name="Ramirez L."/>
            <person name="Alfaro M."/>
            <person name="Sun H."/>
            <person name="Tritt A."/>
            <person name="Yoshinaga Y."/>
            <person name="Zwiers L.-H."/>
            <person name="Turgeon B."/>
            <person name="Goodwin S."/>
            <person name="Spatafora J."/>
            <person name="Crous P."/>
            <person name="Grigoriev I."/>
        </authorList>
    </citation>
    <scope>NUCLEOTIDE SEQUENCE</scope>
    <source>
        <strain evidence="2">CBS 122368</strain>
    </source>
</reference>
<gene>
    <name evidence="2" type="ORF">BU26DRAFT_242164</name>
</gene>
<accession>A0A6A6INP1</accession>
<dbReference type="GeneID" id="54574360"/>
<name>A0A6A6INP1_9PLEO</name>
<dbReference type="RefSeq" id="XP_033686722.1">
    <property type="nucleotide sequence ID" value="XM_033821030.1"/>
</dbReference>
<dbReference type="Proteomes" id="UP000800094">
    <property type="component" value="Unassembled WGS sequence"/>
</dbReference>
<evidence type="ECO:0000256" key="1">
    <source>
        <dbReference type="SAM" id="MobiDB-lite"/>
    </source>
</evidence>
<feature type="compositionally biased region" description="Basic and acidic residues" evidence="1">
    <location>
        <begin position="141"/>
        <end position="150"/>
    </location>
</feature>
<organism evidence="2 3">
    <name type="scientific">Trematosphaeria pertusa</name>
    <dbReference type="NCBI Taxonomy" id="390896"/>
    <lineage>
        <taxon>Eukaryota</taxon>
        <taxon>Fungi</taxon>
        <taxon>Dikarya</taxon>
        <taxon>Ascomycota</taxon>
        <taxon>Pezizomycotina</taxon>
        <taxon>Dothideomycetes</taxon>
        <taxon>Pleosporomycetidae</taxon>
        <taxon>Pleosporales</taxon>
        <taxon>Massarineae</taxon>
        <taxon>Trematosphaeriaceae</taxon>
        <taxon>Trematosphaeria</taxon>
    </lineage>
</organism>
<sequence>MVTSFTDSAQDDFSNEITSERTCRLCLATNARLFRGLVPLRTSLHLHQYLNDGKAANDVILGPSARAACTSLRKRYPLCAFVSANFNVIPAVPRLHSFKQANLHRVRSGMVEGLSRHRPGDQTRVPVSAGCRDPHTNTTGRIEKDSRMDSDDVMEGGDGVIVGSSSVCLLPIGASRFHWII</sequence>
<proteinExistence type="predicted"/>
<feature type="region of interest" description="Disordered" evidence="1">
    <location>
        <begin position="112"/>
        <end position="150"/>
    </location>
</feature>
<protein>
    <submittedName>
        <fullName evidence="2">Uncharacterized protein</fullName>
    </submittedName>
</protein>
<dbReference type="EMBL" id="ML987192">
    <property type="protein sequence ID" value="KAF2251718.1"/>
    <property type="molecule type" value="Genomic_DNA"/>
</dbReference>
<dbReference type="AlphaFoldDB" id="A0A6A6INP1"/>
<evidence type="ECO:0000313" key="3">
    <source>
        <dbReference type="Proteomes" id="UP000800094"/>
    </source>
</evidence>